<dbReference type="Pfam" id="PF18961">
    <property type="entry name" value="DUF5703_N"/>
    <property type="match status" value="1"/>
</dbReference>
<dbReference type="EMBL" id="UINC01028022">
    <property type="protein sequence ID" value="SVB08282.1"/>
    <property type="molecule type" value="Genomic_DNA"/>
</dbReference>
<evidence type="ECO:0000313" key="2">
    <source>
        <dbReference type="EMBL" id="SVB08282.1"/>
    </source>
</evidence>
<feature type="domain" description="DUF5703" evidence="1">
    <location>
        <begin position="27"/>
        <end position="161"/>
    </location>
</feature>
<protein>
    <recommendedName>
        <fullName evidence="1">DUF5703 domain-containing protein</fullName>
    </recommendedName>
</protein>
<name>A0A382B4Q9_9ZZZZ</name>
<gene>
    <name evidence="2" type="ORF">METZ01_LOCUS161136</name>
</gene>
<evidence type="ECO:0000259" key="1">
    <source>
        <dbReference type="Pfam" id="PF18961"/>
    </source>
</evidence>
<dbReference type="Gene3D" id="2.70.98.50">
    <property type="entry name" value="putative glycoside hydrolase family protein from bacillus halodurans"/>
    <property type="match status" value="1"/>
</dbReference>
<accession>A0A382B4Q9</accession>
<feature type="non-terminal residue" evidence="2">
    <location>
        <position position="237"/>
    </location>
</feature>
<proteinExistence type="predicted"/>
<sequence length="237" mass="25706">MNTETRLSLLEADHRALVSRSDLIYRSPVEAPIEGLPIGNGRMGTLVWTTPDAIHFQINRGDVFAVNGEHVGGQFGPTDYCGGCARVSVRLGGEPFRCGETFYQRLSLYDAEVSLAGEGVRARCFVSSVSDALVLEVDDQRVDSQSVRVAVSLWREPEVKTGDHVARYRFADAADDVLLLQEFEESDYYCASAVAARVDGGSRLTQTSQPPRRSLTAPSAGGCTTIILASAASWSRD</sequence>
<dbReference type="AlphaFoldDB" id="A0A382B4Q9"/>
<organism evidence="2">
    <name type="scientific">marine metagenome</name>
    <dbReference type="NCBI Taxonomy" id="408172"/>
    <lineage>
        <taxon>unclassified sequences</taxon>
        <taxon>metagenomes</taxon>
        <taxon>ecological metagenomes</taxon>
    </lineage>
</organism>
<reference evidence="2" key="1">
    <citation type="submission" date="2018-05" db="EMBL/GenBank/DDBJ databases">
        <authorList>
            <person name="Lanie J.A."/>
            <person name="Ng W.-L."/>
            <person name="Kazmierczak K.M."/>
            <person name="Andrzejewski T.M."/>
            <person name="Davidsen T.M."/>
            <person name="Wayne K.J."/>
            <person name="Tettelin H."/>
            <person name="Glass J.I."/>
            <person name="Rusch D."/>
            <person name="Podicherti R."/>
            <person name="Tsui H.-C.T."/>
            <person name="Winkler M.E."/>
        </authorList>
    </citation>
    <scope>NUCLEOTIDE SEQUENCE</scope>
</reference>
<dbReference type="InterPro" id="IPR043757">
    <property type="entry name" value="DUF5703_N"/>
</dbReference>